<proteinExistence type="predicted"/>
<keyword evidence="3" id="KW-1185">Reference proteome</keyword>
<comment type="caution">
    <text evidence="2">The sequence shown here is derived from an EMBL/GenBank/DDBJ whole genome shotgun (WGS) entry which is preliminary data.</text>
</comment>
<feature type="region of interest" description="Disordered" evidence="1">
    <location>
        <begin position="20"/>
        <end position="41"/>
    </location>
</feature>
<dbReference type="EMBL" id="VSRR010077320">
    <property type="protein sequence ID" value="MPC88287.1"/>
    <property type="molecule type" value="Genomic_DNA"/>
</dbReference>
<evidence type="ECO:0000313" key="3">
    <source>
        <dbReference type="Proteomes" id="UP000324222"/>
    </source>
</evidence>
<reference evidence="2 3" key="1">
    <citation type="submission" date="2019-05" db="EMBL/GenBank/DDBJ databases">
        <title>Another draft genome of Portunus trituberculatus and its Hox gene families provides insights of decapod evolution.</title>
        <authorList>
            <person name="Jeong J.-H."/>
            <person name="Song I."/>
            <person name="Kim S."/>
            <person name="Choi T."/>
            <person name="Kim D."/>
            <person name="Ryu S."/>
            <person name="Kim W."/>
        </authorList>
    </citation>
    <scope>NUCLEOTIDE SEQUENCE [LARGE SCALE GENOMIC DNA]</scope>
    <source>
        <tissue evidence="2">Muscle</tissue>
    </source>
</reference>
<evidence type="ECO:0000313" key="2">
    <source>
        <dbReference type="EMBL" id="MPC88287.1"/>
    </source>
</evidence>
<protein>
    <submittedName>
        <fullName evidence="2">Uncharacterized protein</fullName>
    </submittedName>
</protein>
<evidence type="ECO:0000256" key="1">
    <source>
        <dbReference type="SAM" id="MobiDB-lite"/>
    </source>
</evidence>
<name>A0A5B7J3U6_PORTR</name>
<gene>
    <name evidence="2" type="ORF">E2C01_083188</name>
</gene>
<sequence>MPLSIVYCHFQLSTTTSTTTTTSVSTTTSTSTSTSTTTTTSTGTTTVTVLSPCSIECDDGAFSSRNLTASVCPYNFFSLVPDRRAQQRLIVQVQGLGLVLSESGHADLTARLHYMSTVTL</sequence>
<organism evidence="2 3">
    <name type="scientific">Portunus trituberculatus</name>
    <name type="common">Swimming crab</name>
    <name type="synonym">Neptunus trituberculatus</name>
    <dbReference type="NCBI Taxonomy" id="210409"/>
    <lineage>
        <taxon>Eukaryota</taxon>
        <taxon>Metazoa</taxon>
        <taxon>Ecdysozoa</taxon>
        <taxon>Arthropoda</taxon>
        <taxon>Crustacea</taxon>
        <taxon>Multicrustacea</taxon>
        <taxon>Malacostraca</taxon>
        <taxon>Eumalacostraca</taxon>
        <taxon>Eucarida</taxon>
        <taxon>Decapoda</taxon>
        <taxon>Pleocyemata</taxon>
        <taxon>Brachyura</taxon>
        <taxon>Eubrachyura</taxon>
        <taxon>Portunoidea</taxon>
        <taxon>Portunidae</taxon>
        <taxon>Portuninae</taxon>
        <taxon>Portunus</taxon>
    </lineage>
</organism>
<accession>A0A5B7J3U6</accession>
<dbReference type="Proteomes" id="UP000324222">
    <property type="component" value="Unassembled WGS sequence"/>
</dbReference>
<dbReference type="AlphaFoldDB" id="A0A5B7J3U6"/>